<feature type="compositionally biased region" description="Low complexity" evidence="2">
    <location>
        <begin position="131"/>
        <end position="143"/>
    </location>
</feature>
<name>A0A1J4KK09_9EUKA</name>
<dbReference type="Proteomes" id="UP000179807">
    <property type="component" value="Unassembled WGS sequence"/>
</dbReference>
<organism evidence="3 4">
    <name type="scientific">Tritrichomonas foetus</name>
    <dbReference type="NCBI Taxonomy" id="1144522"/>
    <lineage>
        <taxon>Eukaryota</taxon>
        <taxon>Metamonada</taxon>
        <taxon>Parabasalia</taxon>
        <taxon>Tritrichomonadida</taxon>
        <taxon>Tritrichomonadidae</taxon>
        <taxon>Tritrichomonas</taxon>
    </lineage>
</organism>
<evidence type="ECO:0000256" key="2">
    <source>
        <dbReference type="SAM" id="MobiDB-lite"/>
    </source>
</evidence>
<comment type="caution">
    <text evidence="3">The sequence shown here is derived from an EMBL/GenBank/DDBJ whole genome shotgun (WGS) entry which is preliminary data.</text>
</comment>
<gene>
    <name evidence="3" type="ORF">TRFO_20938</name>
</gene>
<accession>A0A1J4KK09</accession>
<dbReference type="RefSeq" id="XP_068363158.1">
    <property type="nucleotide sequence ID" value="XM_068501675.1"/>
</dbReference>
<reference evidence="3" key="1">
    <citation type="submission" date="2016-10" db="EMBL/GenBank/DDBJ databases">
        <authorList>
            <person name="Benchimol M."/>
            <person name="Almeida L.G."/>
            <person name="Vasconcelos A.T."/>
            <person name="Perreira-Neves A."/>
            <person name="Rosa I.A."/>
            <person name="Tasca T."/>
            <person name="Bogo M.R."/>
            <person name="de Souza W."/>
        </authorList>
    </citation>
    <scope>NUCLEOTIDE SEQUENCE [LARGE SCALE GENOMIC DNA]</scope>
    <source>
        <strain evidence="3">K</strain>
    </source>
</reference>
<sequence>MNDANNSLLLNSATKKKRKIDDFSDSIDLHASSLYEQQSKWTSSVNRVNCGLDQEENDLQIKLVKLTDLLNRISRRLKKIETNKRRYHLFMKSIVADFKKSIPSQTSIIEKGQKNDIENNDKENNRKVNNDKGQNNYNENNQKGNKEKSGEEKKKNENELDPLKIRLNREISEFQRMINDYDSKLSRINLKISTLDERLHHTLDQKNSHLMEIDRLRLNLNGDSDFFVFKSEQQLQINEQIQNLTLLERKVKRLQLRRTQIQDIISQEKIIMKEIDKNKHKLSLDIQQKSNMKQIEQDLKKITLLIHKKNADIETLNIKLISLEQEIEVNKQKRNKNEEMLKKVKNNLNSIQKDLDKEKMNKNELIKIEKESINLSKILVNLYDELERNYEIENDLNKEMKKIENKSSKIDEITASSISFEEKKKINNLLTPLQDEIDNEITEKQTATAKINVKTSEIEHLNKDKIEIAKKYQKIINDVDDEIQIEHNEYKNINEINNEDIKLIAQKVKQKIADRIEKSKRSFLQLSFDVRRLESIYKEEKCRISNRRSKIEFVKQKLKDQPDNSLNDEQQVIAESISNTLLSLKDEFLFWNEYDQRGAEKTAYNGSEQGIILRKWISKIDSLFKDIDDFYQKF</sequence>
<keyword evidence="1" id="KW-0175">Coiled coil</keyword>
<proteinExistence type="predicted"/>
<feature type="coiled-coil region" evidence="1">
    <location>
        <begin position="306"/>
        <end position="406"/>
    </location>
</feature>
<dbReference type="EMBL" id="MLAK01000624">
    <property type="protein sequence ID" value="OHT10022.1"/>
    <property type="molecule type" value="Genomic_DNA"/>
</dbReference>
<evidence type="ECO:0000313" key="3">
    <source>
        <dbReference type="EMBL" id="OHT10022.1"/>
    </source>
</evidence>
<feature type="compositionally biased region" description="Basic and acidic residues" evidence="2">
    <location>
        <begin position="144"/>
        <end position="161"/>
    </location>
</feature>
<evidence type="ECO:0000313" key="4">
    <source>
        <dbReference type="Proteomes" id="UP000179807"/>
    </source>
</evidence>
<feature type="region of interest" description="Disordered" evidence="2">
    <location>
        <begin position="107"/>
        <end position="161"/>
    </location>
</feature>
<dbReference type="AlphaFoldDB" id="A0A1J4KK09"/>
<dbReference type="GeneID" id="94836379"/>
<keyword evidence="4" id="KW-1185">Reference proteome</keyword>
<feature type="compositionally biased region" description="Basic and acidic residues" evidence="2">
    <location>
        <begin position="111"/>
        <end position="130"/>
    </location>
</feature>
<feature type="coiled-coil region" evidence="1">
    <location>
        <begin position="230"/>
        <end position="264"/>
    </location>
</feature>
<evidence type="ECO:0000256" key="1">
    <source>
        <dbReference type="SAM" id="Coils"/>
    </source>
</evidence>
<protein>
    <submittedName>
        <fullName evidence="3">Uncharacterized protein</fullName>
    </submittedName>
</protein>
<dbReference type="VEuPathDB" id="TrichDB:TRFO_20938"/>